<dbReference type="CDD" id="cd00088">
    <property type="entry name" value="HPT"/>
    <property type="match status" value="1"/>
</dbReference>
<comment type="caution">
    <text evidence="4">The sequence shown here is derived from an EMBL/GenBank/DDBJ whole genome shotgun (WGS) entry which is preliminary data.</text>
</comment>
<keyword evidence="1" id="KW-0902">Two-component regulatory system</keyword>
<dbReference type="Proteomes" id="UP000003973">
    <property type="component" value="Unassembled WGS sequence"/>
</dbReference>
<dbReference type="Pfam" id="PF01627">
    <property type="entry name" value="Hpt"/>
    <property type="match status" value="1"/>
</dbReference>
<dbReference type="HOGENOM" id="CLU_131453_0_1_4"/>
<dbReference type="InterPro" id="IPR008207">
    <property type="entry name" value="Sig_transdc_His_kin_Hpt_dom"/>
</dbReference>
<sequence>MNLEEAMTTAGVDYEITLNRFSNNEKLLEKFVRKFPGDATFSTLKSAVSEKKYPEIERSAHTLKGIAANLGFQNLSELNAEIVSLLRSGEFSDGELESVFSKISGEYEKIVDCVNRLG</sequence>
<gene>
    <name evidence="4" type="ORF">OFAG_01425</name>
</gene>
<accession>C3X4Y6</accession>
<feature type="modified residue" description="Phosphohistidine" evidence="2">
    <location>
        <position position="61"/>
    </location>
</feature>
<dbReference type="GO" id="GO:0000160">
    <property type="term" value="P:phosphorelay signal transduction system"/>
    <property type="evidence" value="ECO:0007669"/>
    <property type="project" value="UniProtKB-KW"/>
</dbReference>
<evidence type="ECO:0000256" key="1">
    <source>
        <dbReference type="ARBA" id="ARBA00023012"/>
    </source>
</evidence>
<protein>
    <recommendedName>
        <fullName evidence="3">HPt domain-containing protein</fullName>
    </recommendedName>
</protein>
<keyword evidence="5" id="KW-1185">Reference proteome</keyword>
<evidence type="ECO:0000256" key="2">
    <source>
        <dbReference type="PROSITE-ProRule" id="PRU00110"/>
    </source>
</evidence>
<dbReference type="PROSITE" id="PS50894">
    <property type="entry name" value="HPT"/>
    <property type="match status" value="1"/>
</dbReference>
<dbReference type="RefSeq" id="WP_005877840.1">
    <property type="nucleotide sequence ID" value="NZ_CABMNL010000001.1"/>
</dbReference>
<evidence type="ECO:0000259" key="3">
    <source>
        <dbReference type="PROSITE" id="PS50894"/>
    </source>
</evidence>
<dbReference type="eggNOG" id="COG2198">
    <property type="taxonomic scope" value="Bacteria"/>
</dbReference>
<evidence type="ECO:0000313" key="5">
    <source>
        <dbReference type="Proteomes" id="UP000003973"/>
    </source>
</evidence>
<dbReference type="GO" id="GO:0004672">
    <property type="term" value="F:protein kinase activity"/>
    <property type="evidence" value="ECO:0007669"/>
    <property type="project" value="UniProtKB-ARBA"/>
</dbReference>
<organism evidence="4 5">
    <name type="scientific">Oxalobacter paraformigenes</name>
    <dbReference type="NCBI Taxonomy" id="556268"/>
    <lineage>
        <taxon>Bacteria</taxon>
        <taxon>Pseudomonadati</taxon>
        <taxon>Pseudomonadota</taxon>
        <taxon>Betaproteobacteria</taxon>
        <taxon>Burkholderiales</taxon>
        <taxon>Oxalobacteraceae</taxon>
        <taxon>Oxalobacter</taxon>
    </lineage>
</organism>
<dbReference type="EMBL" id="ACDP02000006">
    <property type="protein sequence ID" value="EEO28272.1"/>
    <property type="molecule type" value="Genomic_DNA"/>
</dbReference>
<proteinExistence type="predicted"/>
<keyword evidence="2" id="KW-0597">Phosphoprotein</keyword>
<dbReference type="AlphaFoldDB" id="C3X4Y6"/>
<dbReference type="InterPro" id="IPR036641">
    <property type="entry name" value="HPT_dom_sf"/>
</dbReference>
<feature type="domain" description="HPt" evidence="3">
    <location>
        <begin position="20"/>
        <end position="118"/>
    </location>
</feature>
<dbReference type="SUPFAM" id="SSF47226">
    <property type="entry name" value="Histidine-containing phosphotransfer domain, HPT domain"/>
    <property type="match status" value="1"/>
</dbReference>
<name>C3X4Y6_9BURK</name>
<evidence type="ECO:0000313" key="4">
    <source>
        <dbReference type="EMBL" id="EEO28272.1"/>
    </source>
</evidence>
<dbReference type="Gene3D" id="1.20.120.160">
    <property type="entry name" value="HPT domain"/>
    <property type="match status" value="1"/>
</dbReference>
<reference evidence="4" key="1">
    <citation type="submission" date="2011-10" db="EMBL/GenBank/DDBJ databases">
        <title>The Genome Sequence of Oxalobacter formigenes HOxBLS.</title>
        <authorList>
            <consortium name="The Broad Institute Genome Sequencing Platform"/>
            <person name="Earl A."/>
            <person name="Ward D."/>
            <person name="Feldgarden M."/>
            <person name="Gevers D."/>
            <person name="Allison M.J."/>
            <person name="Humphrey S."/>
            <person name="Young S.K."/>
            <person name="Zeng Q."/>
            <person name="Gargeya S."/>
            <person name="Fitzgerald M."/>
            <person name="Haas B."/>
            <person name="Abouelleil A."/>
            <person name="Alvarado L."/>
            <person name="Arachchi H.M."/>
            <person name="Berlin A."/>
            <person name="Brown A."/>
            <person name="Chapman S.B."/>
            <person name="Chen Z."/>
            <person name="Dunbar C."/>
            <person name="Freedman E."/>
            <person name="Gearin G."/>
            <person name="Goldberg J."/>
            <person name="Griggs A."/>
            <person name="Gujja S."/>
            <person name="Heiman D."/>
            <person name="Howarth C."/>
            <person name="Larson L."/>
            <person name="Lui A."/>
            <person name="MacDonald P.J.P."/>
            <person name="Montmayeur A."/>
            <person name="Murphy C."/>
            <person name="Neiman D."/>
            <person name="Pearson M."/>
            <person name="Priest M."/>
            <person name="Roberts A."/>
            <person name="Saif S."/>
            <person name="Shea T."/>
            <person name="Shenoy N."/>
            <person name="Sisk P."/>
            <person name="Stolte C."/>
            <person name="Sykes S."/>
            <person name="Wortman J."/>
            <person name="Nusbaum C."/>
            <person name="Birren B."/>
        </authorList>
    </citation>
    <scope>NUCLEOTIDE SEQUENCE [LARGE SCALE GENOMIC DNA]</scope>
    <source>
        <strain evidence="4">HOxBLS</strain>
    </source>
</reference>